<dbReference type="InterPro" id="IPR027417">
    <property type="entry name" value="P-loop_NTPase"/>
</dbReference>
<keyword evidence="12" id="KW-1185">Reference proteome</keyword>
<reference evidence="9 12" key="2">
    <citation type="submission" date="2021-01" db="EMBL/GenBank/DDBJ databases">
        <title>Whole genome shotgun sequence of Actinoplanes lobatus NBRC 12513.</title>
        <authorList>
            <person name="Komaki H."/>
            <person name="Tamura T."/>
        </authorList>
    </citation>
    <scope>NUCLEOTIDE SEQUENCE [LARGE SCALE GENOMIC DNA]</scope>
    <source>
        <strain evidence="9 12">NBRC 12513</strain>
    </source>
</reference>
<dbReference type="RefSeq" id="WP_188126615.1">
    <property type="nucleotide sequence ID" value="NZ_BOMP01000205.1"/>
</dbReference>
<feature type="domain" description="Histidine kinase" evidence="8">
    <location>
        <begin position="1400"/>
        <end position="1608"/>
    </location>
</feature>
<dbReference type="GO" id="GO:0005524">
    <property type="term" value="F:ATP binding"/>
    <property type="evidence" value="ECO:0007669"/>
    <property type="project" value="InterPro"/>
</dbReference>
<dbReference type="SUPFAM" id="SSF55874">
    <property type="entry name" value="ATPase domain of HSP90 chaperone/DNA topoisomerase II/histidine kinase"/>
    <property type="match status" value="1"/>
</dbReference>
<dbReference type="Proteomes" id="UP000590511">
    <property type="component" value="Unassembled WGS sequence"/>
</dbReference>
<dbReference type="Pfam" id="PF02518">
    <property type="entry name" value="HATPase_c"/>
    <property type="match status" value="1"/>
</dbReference>
<dbReference type="Gene3D" id="3.30.565.10">
    <property type="entry name" value="Histidine kinase-like ATPase, C-terminal domain"/>
    <property type="match status" value="1"/>
</dbReference>
<dbReference type="Pfam" id="PF13191">
    <property type="entry name" value="AAA_16"/>
    <property type="match status" value="1"/>
</dbReference>
<accession>A0A7W7HRC0</accession>
<dbReference type="InterPro" id="IPR003018">
    <property type="entry name" value="GAF"/>
</dbReference>
<dbReference type="EMBL" id="BOMP01000205">
    <property type="protein sequence ID" value="GIE46377.1"/>
    <property type="molecule type" value="Genomic_DNA"/>
</dbReference>
<dbReference type="SMART" id="SM00387">
    <property type="entry name" value="HATPase_c"/>
    <property type="match status" value="1"/>
</dbReference>
<dbReference type="Gene3D" id="3.30.450.40">
    <property type="match status" value="1"/>
</dbReference>
<protein>
    <recommendedName>
        <fullName evidence="3">histidine kinase</fullName>
        <ecNumber evidence="3">2.7.13.3</ecNumber>
    </recommendedName>
</protein>
<dbReference type="SMART" id="SM00065">
    <property type="entry name" value="GAF"/>
    <property type="match status" value="1"/>
</dbReference>
<dbReference type="GO" id="GO:0005886">
    <property type="term" value="C:plasma membrane"/>
    <property type="evidence" value="ECO:0007669"/>
    <property type="project" value="UniProtKB-SubCell"/>
</dbReference>
<dbReference type="InterPro" id="IPR029016">
    <property type="entry name" value="GAF-like_dom_sf"/>
</dbReference>
<dbReference type="SMART" id="SM00220">
    <property type="entry name" value="S_TKc"/>
    <property type="match status" value="1"/>
</dbReference>
<evidence type="ECO:0000313" key="9">
    <source>
        <dbReference type="EMBL" id="GIE46377.1"/>
    </source>
</evidence>
<evidence type="ECO:0000256" key="4">
    <source>
        <dbReference type="ARBA" id="ARBA00022553"/>
    </source>
</evidence>
<evidence type="ECO:0000256" key="3">
    <source>
        <dbReference type="ARBA" id="ARBA00012438"/>
    </source>
</evidence>
<dbReference type="PANTHER" id="PTHR43642:SF1">
    <property type="entry name" value="HYBRID SIGNAL TRANSDUCTION HISTIDINE KINASE G"/>
    <property type="match status" value="1"/>
</dbReference>
<dbReference type="InterPro" id="IPR041664">
    <property type="entry name" value="AAA_16"/>
</dbReference>
<dbReference type="SMART" id="SM00388">
    <property type="entry name" value="HisKA"/>
    <property type="match status" value="1"/>
</dbReference>
<dbReference type="InterPro" id="IPR003594">
    <property type="entry name" value="HATPase_dom"/>
</dbReference>
<comment type="caution">
    <text evidence="10">The sequence shown here is derived from an EMBL/GenBank/DDBJ whole genome shotgun (WGS) entry which is preliminary data.</text>
</comment>
<dbReference type="SUPFAM" id="SSF55781">
    <property type="entry name" value="GAF domain-like"/>
    <property type="match status" value="1"/>
</dbReference>
<evidence type="ECO:0000313" key="10">
    <source>
        <dbReference type="EMBL" id="MBB4755174.1"/>
    </source>
</evidence>
<dbReference type="Pfam" id="PF00069">
    <property type="entry name" value="Pkinase"/>
    <property type="match status" value="1"/>
</dbReference>
<dbReference type="InterPro" id="IPR036097">
    <property type="entry name" value="HisK_dim/P_sf"/>
</dbReference>
<evidence type="ECO:0000259" key="8">
    <source>
        <dbReference type="PROSITE" id="PS50109"/>
    </source>
</evidence>
<dbReference type="Proteomes" id="UP000631312">
    <property type="component" value="Unassembled WGS sequence"/>
</dbReference>
<sequence>MAEELLYLSDRTQVTRHTPSDGPAVVCKHATGTGAARRIEHERAVLEKLAGLPGVPRLAANQARRTLVIQDDGGAPPPAGPMPLPDLVRTAHALATTIAAVHRAGVLHRDIAPANVVLRPDAPPLLIDFDLALTGAPEPDEGPVGTLGFLAPEQTGRTGLSTDRRADLYGLGATLYTLATGTPPVTGHDPLELVRGTLVGTPSASGLPPRLGDIIMRLLEKDPDRRYQSAEGLAYDLARWTADPDGDWTPGDRDFPLFLPAPPILVGRDPQIGALVTALDRALAGDGRAVLVSGPAGIGKSALIQTLRPLIAARGGWFLAGKYEQFRTGVDADGTSQVIRNLARLLLALPEAELAGHRERLVAALNPVGKVLSGAVPELDILLGGQEAAEPLDLVTPPTWASGTSVTLLRTVAAHRPLVMVVDDLQWATSTSLRVLDGLVTAGPVPGLLVVCAYRDEKSDAGRPLAGLTSRWERDGLADPPLRLAGLDRTGLAELTGTVLRLEPSAAESLADLIGTATSGNPYATVALINGLRAEGLLTPAEGGWDWDPDPVRNFVTRHRLPQLLTARLEQQPETTRRLLVALTCLGSDVPPELLATATATPPGTLPAHLAPAVTDGLISADKTVKFCHDLVLQAARDLLPAAEMDRSRLSMARLLAAHGDYEQQAAEQYLAVTGLIRDDGERRTASAVLHQAGRHAARMTNYPSADELLTAADRVLAPGAAADRDAIAVDRHTALFCLGRHAEADRIYHDLAARTPDPLVLATATAVQINSLTQRDECHAAIALGLDALRRFGIAPPADLEADNQRAVLELRDWVADRGPAYPTRESTDPRIIAVARILQRMLVPTFVADPNLHAWLVLRTHVLWQQNGVCSPLTGTLGGAIRVTSWLLDDHRTGYLLTGHALRAAREHGYHAAAAVAAYQHLMLAAPWFEPLEEVVEGCWQARDELLAVGDVQIAGWHWARLLVLLMETEDSLQTCAEETAAVLAFAEQTGNWYARMIVLGHRQLIRVLRGQPAVPGPFDGEGFDEAAYLDEIGENSALVAGHHLDQALAALLSDDTEALEKHSAAAMAHCKAIRGFYASALARVTRCLSDPSPATADARDWLARRAADTPRNFRPLLLLVDAEIARAGGDAVAAIRLFDEGLNEVTGRPWHHALLAERAARLHLEQGLTHAGRRLLVEARDAYQAWGAGGPVARLEAEHPFLRNMAGIGPGSGADRLDLRAILRASRALSSKTTLAGLTTQVIDVLCAMTGATDVHLSLRDRTVSGSSTNGLPSSAVRYVQRTHQPLLVADATRDDRFSQDPYLNGLEVCSLLVIPVPCQSTKDAVLVLANHRQPGVFSTGRLETVELIAGQLAVSLDNALHYDSLESEVRARTAEIADRNHELEAANQLKADLIGILGHEINNPLATILGILDLVLTGDPLPPSAEQLLGRMQGATRRLAGIVEEVLALVSIDAGRLTATPRPVRVADHIEAVLGATATTAVTVSCPPDLVAAVQPGHLDQILTNLISNADKYGGGVETIDVHGSNGGPVTIDVADRGPGVPPEFRDRLFDRFARAESTAGKVAGTGLGLYIVRELARANGGDIRYRHSPEHGSTFVVSLPPATVVTAGTHPDTNRP</sequence>
<dbReference type="InterPro" id="IPR036890">
    <property type="entry name" value="HATPase_C_sf"/>
</dbReference>
<keyword evidence="4" id="KW-0597">Phosphoprotein</keyword>
<feature type="domain" description="Protein kinase" evidence="7">
    <location>
        <begin position="1"/>
        <end position="238"/>
    </location>
</feature>
<dbReference type="SUPFAM" id="SSF47384">
    <property type="entry name" value="Homodimeric domain of signal transducing histidine kinase"/>
    <property type="match status" value="1"/>
</dbReference>
<evidence type="ECO:0000256" key="2">
    <source>
        <dbReference type="ARBA" id="ARBA00004236"/>
    </source>
</evidence>
<evidence type="ECO:0000259" key="7">
    <source>
        <dbReference type="PROSITE" id="PS50011"/>
    </source>
</evidence>
<dbReference type="InterPro" id="IPR005467">
    <property type="entry name" value="His_kinase_dom"/>
</dbReference>
<dbReference type="InterPro" id="IPR004358">
    <property type="entry name" value="Sig_transdc_His_kin-like_C"/>
</dbReference>
<dbReference type="PROSITE" id="PS00109">
    <property type="entry name" value="PROTEIN_KINASE_TYR"/>
    <property type="match status" value="1"/>
</dbReference>
<evidence type="ECO:0000256" key="5">
    <source>
        <dbReference type="ARBA" id="ARBA00022777"/>
    </source>
</evidence>
<keyword evidence="9" id="KW-0723">Serine/threonine-protein kinase</keyword>
<dbReference type="InterPro" id="IPR053159">
    <property type="entry name" value="Hybrid_Histidine_Kinase"/>
</dbReference>
<comment type="subcellular location">
    <subcellularLocation>
        <location evidence="2">Cell membrane</location>
    </subcellularLocation>
</comment>
<evidence type="ECO:0000313" key="11">
    <source>
        <dbReference type="Proteomes" id="UP000590511"/>
    </source>
</evidence>
<evidence type="ECO:0000256" key="6">
    <source>
        <dbReference type="ARBA" id="ARBA00023012"/>
    </source>
</evidence>
<dbReference type="InterPro" id="IPR003661">
    <property type="entry name" value="HisK_dim/P_dom"/>
</dbReference>
<gene>
    <name evidence="9" type="ORF">Alo02nite_92750</name>
    <name evidence="10" type="ORF">BJ964_009335</name>
</gene>
<dbReference type="Pfam" id="PF01590">
    <property type="entry name" value="GAF"/>
    <property type="match status" value="1"/>
</dbReference>
<dbReference type="SUPFAM" id="SSF56112">
    <property type="entry name" value="Protein kinase-like (PK-like)"/>
    <property type="match status" value="1"/>
</dbReference>
<organism evidence="10 11">
    <name type="scientific">Actinoplanes lobatus</name>
    <dbReference type="NCBI Taxonomy" id="113568"/>
    <lineage>
        <taxon>Bacteria</taxon>
        <taxon>Bacillati</taxon>
        <taxon>Actinomycetota</taxon>
        <taxon>Actinomycetes</taxon>
        <taxon>Micromonosporales</taxon>
        <taxon>Micromonosporaceae</taxon>
        <taxon>Actinoplanes</taxon>
    </lineage>
</organism>
<dbReference type="PROSITE" id="PS50011">
    <property type="entry name" value="PROTEIN_KINASE_DOM"/>
    <property type="match status" value="1"/>
</dbReference>
<dbReference type="GO" id="GO:0004674">
    <property type="term" value="F:protein serine/threonine kinase activity"/>
    <property type="evidence" value="ECO:0007669"/>
    <property type="project" value="UniProtKB-KW"/>
</dbReference>
<dbReference type="CDD" id="cd00082">
    <property type="entry name" value="HisKA"/>
    <property type="match status" value="1"/>
</dbReference>
<dbReference type="PANTHER" id="PTHR43642">
    <property type="entry name" value="HYBRID SIGNAL TRANSDUCTION HISTIDINE KINASE G"/>
    <property type="match status" value="1"/>
</dbReference>
<dbReference type="EC" id="2.7.13.3" evidence="3"/>
<evidence type="ECO:0000256" key="1">
    <source>
        <dbReference type="ARBA" id="ARBA00000085"/>
    </source>
</evidence>
<dbReference type="InterPro" id="IPR008266">
    <property type="entry name" value="Tyr_kinase_AS"/>
</dbReference>
<reference evidence="10 11" key="1">
    <citation type="submission" date="2020-08" db="EMBL/GenBank/DDBJ databases">
        <title>Sequencing the genomes of 1000 actinobacteria strains.</title>
        <authorList>
            <person name="Klenk H.-P."/>
        </authorList>
    </citation>
    <scope>NUCLEOTIDE SEQUENCE [LARGE SCALE GENOMIC DNA]</scope>
    <source>
        <strain evidence="10 11">DSM 43150</strain>
    </source>
</reference>
<keyword evidence="6" id="KW-0902">Two-component regulatory system</keyword>
<dbReference type="GO" id="GO:0000155">
    <property type="term" value="F:phosphorelay sensor kinase activity"/>
    <property type="evidence" value="ECO:0007669"/>
    <property type="project" value="InterPro"/>
</dbReference>
<dbReference type="PROSITE" id="PS50109">
    <property type="entry name" value="HIS_KIN"/>
    <property type="match status" value="1"/>
</dbReference>
<keyword evidence="5 10" id="KW-0808">Transferase</keyword>
<dbReference type="Pfam" id="PF00512">
    <property type="entry name" value="HisKA"/>
    <property type="match status" value="1"/>
</dbReference>
<evidence type="ECO:0000313" key="12">
    <source>
        <dbReference type="Proteomes" id="UP000631312"/>
    </source>
</evidence>
<dbReference type="Gene3D" id="1.10.287.130">
    <property type="match status" value="1"/>
</dbReference>
<dbReference type="PRINTS" id="PR00344">
    <property type="entry name" value="BCTRLSENSOR"/>
</dbReference>
<dbReference type="InterPro" id="IPR000719">
    <property type="entry name" value="Prot_kinase_dom"/>
</dbReference>
<dbReference type="EMBL" id="JACHNC010000001">
    <property type="protein sequence ID" value="MBB4755174.1"/>
    <property type="molecule type" value="Genomic_DNA"/>
</dbReference>
<dbReference type="Gene3D" id="1.10.510.10">
    <property type="entry name" value="Transferase(Phosphotransferase) domain 1"/>
    <property type="match status" value="1"/>
</dbReference>
<dbReference type="InterPro" id="IPR011009">
    <property type="entry name" value="Kinase-like_dom_sf"/>
</dbReference>
<comment type="catalytic activity">
    <reaction evidence="1">
        <text>ATP + protein L-histidine = ADP + protein N-phospho-L-histidine.</text>
        <dbReference type="EC" id="2.7.13.3"/>
    </reaction>
</comment>
<proteinExistence type="predicted"/>
<dbReference type="SUPFAM" id="SSF52540">
    <property type="entry name" value="P-loop containing nucleoside triphosphate hydrolases"/>
    <property type="match status" value="1"/>
</dbReference>
<name>A0A7W7HRC0_9ACTN</name>
<keyword evidence="5 10" id="KW-0418">Kinase</keyword>